<dbReference type="SUPFAM" id="SSF53067">
    <property type="entry name" value="Actin-like ATPase domain"/>
    <property type="match status" value="1"/>
</dbReference>
<keyword evidence="2" id="KW-1133">Transmembrane helix</keyword>
<evidence type="ECO:0000313" key="3">
    <source>
        <dbReference type="EMBL" id="CAB4697057.1"/>
    </source>
</evidence>
<proteinExistence type="predicted"/>
<feature type="transmembrane region" description="Helical" evidence="2">
    <location>
        <begin position="95"/>
        <end position="117"/>
    </location>
</feature>
<dbReference type="InterPro" id="IPR011042">
    <property type="entry name" value="6-blade_b-propeller_TolB-like"/>
</dbReference>
<accession>A0A6J6PEP9</accession>
<sequence>MEQVARVLLLGGTSRIPLVAEMVGLATSRPISLDPYPKLSIAIGASLYGAARLPEPEAVEPLELESPALPNRSSAAVQELLAAIPRERRRRRRRIATNIALAALLVGGTAVALPRLLGRNSSPGNGPDANSQTTPTVPASSSTTSTTKPIATSTTAETTPPTVVPGRGVAAVVDRFAFDPAANPGDGLPGPALKAGVLGIAAVTADNEGTVFVATTDGIILRVKKDLVSIITRLDAKAGKPGGIAVAADGTVLVSVNAGVIALRDGVESIFLNGLEASLGTQPGPIALDASSNLYVADNERHRIVRRGSDGVISVVAGTGLAPDPAPFAGELQPATTVAIGSVVALAVDAAGNIVFADADARAVRAVAINGVIVTVAGGGVTPLQIGGSFVAEGTPAILVKFAAIEGIAIAPSGRVYIADSSDGVIVRVSAAGGVEVILARRLDIGPANGVPARQSSLSKLGVLALGGEETLFFADAERLRVIKSLS</sequence>
<evidence type="ECO:0000256" key="1">
    <source>
        <dbReference type="SAM" id="MobiDB-lite"/>
    </source>
</evidence>
<dbReference type="SUPFAM" id="SSF63829">
    <property type="entry name" value="Calcium-dependent phosphotriesterase"/>
    <property type="match status" value="1"/>
</dbReference>
<protein>
    <submittedName>
        <fullName evidence="3">Unannotated protein</fullName>
    </submittedName>
</protein>
<dbReference type="Gene3D" id="2.120.10.30">
    <property type="entry name" value="TolB, C-terminal domain"/>
    <property type="match status" value="1"/>
</dbReference>
<gene>
    <name evidence="3" type="ORF">UFOPK2366_01058</name>
</gene>
<dbReference type="EMBL" id="CAEZXM010000187">
    <property type="protein sequence ID" value="CAB4697057.1"/>
    <property type="molecule type" value="Genomic_DNA"/>
</dbReference>
<name>A0A6J6PEP9_9ZZZZ</name>
<dbReference type="InterPro" id="IPR043129">
    <property type="entry name" value="ATPase_NBD"/>
</dbReference>
<organism evidence="3">
    <name type="scientific">freshwater metagenome</name>
    <dbReference type="NCBI Taxonomy" id="449393"/>
    <lineage>
        <taxon>unclassified sequences</taxon>
        <taxon>metagenomes</taxon>
        <taxon>ecological metagenomes</taxon>
    </lineage>
</organism>
<dbReference type="InterPro" id="IPR018181">
    <property type="entry name" value="Heat_shock_70_CS"/>
</dbReference>
<dbReference type="Gene3D" id="3.30.420.40">
    <property type="match status" value="1"/>
</dbReference>
<dbReference type="PROSITE" id="PS01036">
    <property type="entry name" value="HSP70_3"/>
    <property type="match status" value="1"/>
</dbReference>
<feature type="compositionally biased region" description="Low complexity" evidence="1">
    <location>
        <begin position="131"/>
        <end position="165"/>
    </location>
</feature>
<reference evidence="3" key="1">
    <citation type="submission" date="2020-05" db="EMBL/GenBank/DDBJ databases">
        <authorList>
            <person name="Chiriac C."/>
            <person name="Salcher M."/>
            <person name="Ghai R."/>
            <person name="Kavagutti S V."/>
        </authorList>
    </citation>
    <scope>NUCLEOTIDE SEQUENCE</scope>
</reference>
<dbReference type="AlphaFoldDB" id="A0A6J6PEP9"/>
<evidence type="ECO:0000256" key="2">
    <source>
        <dbReference type="SAM" id="Phobius"/>
    </source>
</evidence>
<dbReference type="Gene3D" id="2.40.10.500">
    <property type="match status" value="1"/>
</dbReference>
<keyword evidence="2" id="KW-0812">Transmembrane</keyword>
<feature type="compositionally biased region" description="Polar residues" evidence="1">
    <location>
        <begin position="119"/>
        <end position="130"/>
    </location>
</feature>
<keyword evidence="2" id="KW-0472">Membrane</keyword>
<feature type="region of interest" description="Disordered" evidence="1">
    <location>
        <begin position="117"/>
        <end position="165"/>
    </location>
</feature>